<dbReference type="InterPro" id="IPR050901">
    <property type="entry name" value="BP-dep_ABC_trans_perm"/>
</dbReference>
<dbReference type="InterPro" id="IPR000515">
    <property type="entry name" value="MetI-like"/>
</dbReference>
<dbReference type="Proteomes" id="UP001230289">
    <property type="component" value="Unassembled WGS sequence"/>
</dbReference>
<feature type="domain" description="ABC transmembrane type-1" evidence="8">
    <location>
        <begin position="82"/>
        <end position="269"/>
    </location>
</feature>
<organism evidence="9 10">
    <name type="scientific">Microbacterium capsulatum</name>
    <dbReference type="NCBI Taxonomy" id="3041921"/>
    <lineage>
        <taxon>Bacteria</taxon>
        <taxon>Bacillati</taxon>
        <taxon>Actinomycetota</taxon>
        <taxon>Actinomycetes</taxon>
        <taxon>Micrococcales</taxon>
        <taxon>Microbacteriaceae</taxon>
        <taxon>Microbacterium</taxon>
    </lineage>
</organism>
<dbReference type="CDD" id="cd06261">
    <property type="entry name" value="TM_PBP2"/>
    <property type="match status" value="1"/>
</dbReference>
<feature type="transmembrane region" description="Helical" evidence="7">
    <location>
        <begin position="117"/>
        <end position="137"/>
    </location>
</feature>
<comment type="subcellular location">
    <subcellularLocation>
        <location evidence="1 7">Cell membrane</location>
        <topology evidence="1 7">Multi-pass membrane protein</topology>
    </subcellularLocation>
</comment>
<gene>
    <name evidence="9" type="ORF">RBR11_06160</name>
</gene>
<evidence type="ECO:0000313" key="9">
    <source>
        <dbReference type="EMBL" id="MDQ4213495.1"/>
    </source>
</evidence>
<dbReference type="PROSITE" id="PS50928">
    <property type="entry name" value="ABC_TM1"/>
    <property type="match status" value="1"/>
</dbReference>
<feature type="transmembrane region" description="Helical" evidence="7">
    <location>
        <begin position="248"/>
        <end position="269"/>
    </location>
</feature>
<sequence>MNTSANTLARRRRRPATILGGWTRAIGIVLVVLAFLAPLVWMLLASFKTTRDVIDPSRTFSFAPTLANFTTVFDTQAFGPIIVNSVIVGAGATAFALVIGVPAAYGIARYRVKSTTAFLLMARVIPGVSLLIPWYFLFAQLQLVGTYTVLILTHIFVTMPLVVAIMSSFFEGIPEELEEAAQIDGASRIGAFLRVVLPLSVPGIATATILSFIFSWNNFLFALVLSDQYTRTLPVAIVNFTSYAAVDWGGLMAAAVVITVPVMIIALLAQRYVVSGLTAGATKG</sequence>
<evidence type="ECO:0000256" key="3">
    <source>
        <dbReference type="ARBA" id="ARBA00022475"/>
    </source>
</evidence>
<dbReference type="InterPro" id="IPR035906">
    <property type="entry name" value="MetI-like_sf"/>
</dbReference>
<evidence type="ECO:0000256" key="5">
    <source>
        <dbReference type="ARBA" id="ARBA00022989"/>
    </source>
</evidence>
<evidence type="ECO:0000256" key="4">
    <source>
        <dbReference type="ARBA" id="ARBA00022692"/>
    </source>
</evidence>
<reference evidence="9 10" key="1">
    <citation type="submission" date="2023-08" db="EMBL/GenBank/DDBJ databases">
        <title>Microbacterium sp. nov., isolated from a waste landfill.</title>
        <authorList>
            <person name="Wen W."/>
        </authorList>
    </citation>
    <scope>NUCLEOTIDE SEQUENCE [LARGE SCALE GENOMIC DNA]</scope>
    <source>
        <strain evidence="9 10">ASV81</strain>
    </source>
</reference>
<feature type="transmembrane region" description="Helical" evidence="7">
    <location>
        <begin position="191"/>
        <end position="216"/>
    </location>
</feature>
<keyword evidence="3" id="KW-1003">Cell membrane</keyword>
<name>A0ABU0XH45_9MICO</name>
<feature type="transmembrane region" description="Helical" evidence="7">
    <location>
        <begin position="21"/>
        <end position="44"/>
    </location>
</feature>
<evidence type="ECO:0000259" key="8">
    <source>
        <dbReference type="PROSITE" id="PS50928"/>
    </source>
</evidence>
<dbReference type="PANTHER" id="PTHR32243:SF18">
    <property type="entry name" value="INNER MEMBRANE ABC TRANSPORTER PERMEASE PROTEIN YCJP"/>
    <property type="match status" value="1"/>
</dbReference>
<keyword evidence="5 7" id="KW-1133">Transmembrane helix</keyword>
<feature type="transmembrane region" description="Helical" evidence="7">
    <location>
        <begin position="81"/>
        <end position="105"/>
    </location>
</feature>
<feature type="transmembrane region" description="Helical" evidence="7">
    <location>
        <begin position="149"/>
        <end position="170"/>
    </location>
</feature>
<dbReference type="PANTHER" id="PTHR32243">
    <property type="entry name" value="MALTOSE TRANSPORT SYSTEM PERMEASE-RELATED"/>
    <property type="match status" value="1"/>
</dbReference>
<evidence type="ECO:0000256" key="2">
    <source>
        <dbReference type="ARBA" id="ARBA00022448"/>
    </source>
</evidence>
<accession>A0ABU0XH45</accession>
<evidence type="ECO:0000256" key="6">
    <source>
        <dbReference type="ARBA" id="ARBA00023136"/>
    </source>
</evidence>
<evidence type="ECO:0000256" key="7">
    <source>
        <dbReference type="RuleBase" id="RU363032"/>
    </source>
</evidence>
<proteinExistence type="inferred from homology"/>
<comment type="similarity">
    <text evidence="7">Belongs to the binding-protein-dependent transport system permease family.</text>
</comment>
<protein>
    <submittedName>
        <fullName evidence="9">Carbohydrate ABC transporter permease</fullName>
    </submittedName>
</protein>
<evidence type="ECO:0000313" key="10">
    <source>
        <dbReference type="Proteomes" id="UP001230289"/>
    </source>
</evidence>
<dbReference type="EMBL" id="JAVFCB010000003">
    <property type="protein sequence ID" value="MDQ4213495.1"/>
    <property type="molecule type" value="Genomic_DNA"/>
</dbReference>
<evidence type="ECO:0000256" key="1">
    <source>
        <dbReference type="ARBA" id="ARBA00004651"/>
    </source>
</evidence>
<dbReference type="Gene3D" id="1.10.3720.10">
    <property type="entry name" value="MetI-like"/>
    <property type="match status" value="1"/>
</dbReference>
<comment type="caution">
    <text evidence="9">The sequence shown here is derived from an EMBL/GenBank/DDBJ whole genome shotgun (WGS) entry which is preliminary data.</text>
</comment>
<keyword evidence="10" id="KW-1185">Reference proteome</keyword>
<dbReference type="Pfam" id="PF00528">
    <property type="entry name" value="BPD_transp_1"/>
    <property type="match status" value="1"/>
</dbReference>
<dbReference type="SUPFAM" id="SSF161098">
    <property type="entry name" value="MetI-like"/>
    <property type="match status" value="1"/>
</dbReference>
<keyword evidence="4 7" id="KW-0812">Transmembrane</keyword>
<keyword evidence="2 7" id="KW-0813">Transport</keyword>
<keyword evidence="6 7" id="KW-0472">Membrane</keyword>
<dbReference type="RefSeq" id="WP_308488439.1">
    <property type="nucleotide sequence ID" value="NZ_JAVFCB010000003.1"/>
</dbReference>